<accession>B6IHL4</accession>
<reference evidence="1 2" key="2">
    <citation type="journal article" date="2011" name="PLoS Genet.">
        <title>Caenorhabditis briggsae recombinant inbred line genotypes reveal inter-strain incompatibility and the evolution of recombination.</title>
        <authorList>
            <person name="Ross J.A."/>
            <person name="Koboldt D.C."/>
            <person name="Staisch J.E."/>
            <person name="Chamberlin H.M."/>
            <person name="Gupta B.P."/>
            <person name="Miller R.D."/>
            <person name="Baird S.E."/>
            <person name="Haag E.S."/>
        </authorList>
    </citation>
    <scope>NUCLEOTIDE SEQUENCE [LARGE SCALE GENOMIC DNA]</scope>
    <source>
        <strain evidence="1 2">AF16</strain>
    </source>
</reference>
<dbReference type="InParanoid" id="B6IHL4"/>
<dbReference type="EMBL" id="HE601459">
    <property type="protein sequence ID" value="CAR99415.1"/>
    <property type="molecule type" value="Genomic_DNA"/>
</dbReference>
<dbReference type="KEGG" id="cbr:CBG_25904"/>
<sequence length="9" mass="1207">MNYLFLFLF</sequence>
<dbReference type="GeneID" id="68917386"/>
<name>B6IHL4_CAEBR</name>
<reference evidence="1 2" key="1">
    <citation type="journal article" date="2003" name="PLoS Biol.">
        <title>The genome sequence of Caenorhabditis briggsae: a platform for comparative genomics.</title>
        <authorList>
            <person name="Stein L.D."/>
            <person name="Bao Z."/>
            <person name="Blasiar D."/>
            <person name="Blumenthal T."/>
            <person name="Brent M.R."/>
            <person name="Chen N."/>
            <person name="Chinwalla A."/>
            <person name="Clarke L."/>
            <person name="Clee C."/>
            <person name="Coghlan A."/>
            <person name="Coulson A."/>
            <person name="D'Eustachio P."/>
            <person name="Fitch D.H."/>
            <person name="Fulton L.A."/>
            <person name="Fulton R.E."/>
            <person name="Griffiths-Jones S."/>
            <person name="Harris T.W."/>
            <person name="Hillier L.W."/>
            <person name="Kamath R."/>
            <person name="Kuwabara P.E."/>
            <person name="Mardis E.R."/>
            <person name="Marra M.A."/>
            <person name="Miner T.L."/>
            <person name="Minx P."/>
            <person name="Mullikin J.C."/>
            <person name="Plumb R.W."/>
            <person name="Rogers J."/>
            <person name="Schein J.E."/>
            <person name="Sohrmann M."/>
            <person name="Spieth J."/>
            <person name="Stajich J.E."/>
            <person name="Wei C."/>
            <person name="Willey D."/>
            <person name="Wilson R.K."/>
            <person name="Durbin R."/>
            <person name="Waterston R.H."/>
        </authorList>
    </citation>
    <scope>NUCLEOTIDE SEQUENCE [LARGE SCALE GENOMIC DNA]</scope>
    <source>
        <strain evidence="1 2">AF16</strain>
    </source>
</reference>
<dbReference type="Proteomes" id="UP000008549">
    <property type="component" value="Unassembled WGS sequence"/>
</dbReference>
<evidence type="ECO:0000313" key="1">
    <source>
        <dbReference type="EMBL" id="CAR99415.1"/>
    </source>
</evidence>
<organism evidence="1 2">
    <name type="scientific">Caenorhabditis briggsae</name>
    <dbReference type="NCBI Taxonomy" id="6238"/>
    <lineage>
        <taxon>Eukaryota</taxon>
        <taxon>Metazoa</taxon>
        <taxon>Ecdysozoa</taxon>
        <taxon>Nematoda</taxon>
        <taxon>Chromadorea</taxon>
        <taxon>Rhabditida</taxon>
        <taxon>Rhabditina</taxon>
        <taxon>Rhabditomorpha</taxon>
        <taxon>Rhabditoidea</taxon>
        <taxon>Rhabditidae</taxon>
        <taxon>Peloderinae</taxon>
        <taxon>Caenorhabditis</taxon>
    </lineage>
</organism>
<evidence type="ECO:0000313" key="2">
    <source>
        <dbReference type="Proteomes" id="UP000008549"/>
    </source>
</evidence>
<protein>
    <submittedName>
        <fullName evidence="1">Protein CBG25904</fullName>
    </submittedName>
</protein>
<gene>
    <name evidence="1" type="ORF">CBG25904</name>
    <name evidence="1" type="ORF">CBG_25904</name>
</gene>
<proteinExistence type="predicted"/>
<dbReference type="CTD" id="68917386"/>
<keyword evidence="2" id="KW-1185">Reference proteome</keyword>
<dbReference type="RefSeq" id="XP_045098978.1">
    <property type="nucleotide sequence ID" value="XM_045244247.1"/>
</dbReference>